<keyword evidence="2" id="KW-1185">Reference proteome</keyword>
<proteinExistence type="predicted"/>
<sequence>MEVTLVFNVKSLEFSGSHEVTTAAWDMLNIM</sequence>
<comment type="caution">
    <text evidence="1">The sequence shown here is derived from an EMBL/GenBank/DDBJ whole genome shotgun (WGS) entry which is preliminary data.</text>
</comment>
<evidence type="ECO:0000313" key="2">
    <source>
        <dbReference type="Proteomes" id="UP000838821"/>
    </source>
</evidence>
<gene>
    <name evidence="1" type="ORF">PAECIP111891_00258</name>
</gene>
<evidence type="ECO:0000313" key="1">
    <source>
        <dbReference type="EMBL" id="CAH1192290.1"/>
    </source>
</evidence>
<organism evidence="1 2">
    <name type="scientific">Paenibacillus allorhizoplanae</name>
    <dbReference type="NCBI Taxonomy" id="2905648"/>
    <lineage>
        <taxon>Bacteria</taxon>
        <taxon>Bacillati</taxon>
        <taxon>Bacillota</taxon>
        <taxon>Bacilli</taxon>
        <taxon>Bacillales</taxon>
        <taxon>Paenibacillaceae</taxon>
        <taxon>Paenibacillus</taxon>
    </lineage>
</organism>
<accession>A0ABN8FUP0</accession>
<dbReference type="EMBL" id="CAKMMW010000001">
    <property type="protein sequence ID" value="CAH1192290.1"/>
    <property type="molecule type" value="Genomic_DNA"/>
</dbReference>
<reference evidence="1" key="1">
    <citation type="submission" date="2022-01" db="EMBL/GenBank/DDBJ databases">
        <authorList>
            <person name="Criscuolo A."/>
        </authorList>
    </citation>
    <scope>NUCLEOTIDE SEQUENCE</scope>
    <source>
        <strain evidence="1">CIP111891</strain>
    </source>
</reference>
<dbReference type="Proteomes" id="UP000838821">
    <property type="component" value="Unassembled WGS sequence"/>
</dbReference>
<protein>
    <submittedName>
        <fullName evidence="1">Uncharacterized protein</fullName>
    </submittedName>
</protein>
<name>A0ABN8FUP0_9BACL</name>